<dbReference type="InterPro" id="IPR027417">
    <property type="entry name" value="P-loop_NTPase"/>
</dbReference>
<reference evidence="9 10" key="1">
    <citation type="journal article" date="2019" name="Genome Biol. Evol.">
        <title>Insights into the evolution of the New World diploid cottons (Gossypium, subgenus Houzingenia) based on genome sequencing.</title>
        <authorList>
            <person name="Grover C.E."/>
            <person name="Arick M.A. 2nd"/>
            <person name="Thrash A."/>
            <person name="Conover J.L."/>
            <person name="Sanders W.S."/>
            <person name="Peterson D.G."/>
            <person name="Frelichowski J.E."/>
            <person name="Scheffler J.A."/>
            <person name="Scheffler B.E."/>
            <person name="Wendel J.F."/>
        </authorList>
    </citation>
    <scope>NUCLEOTIDE SEQUENCE [LARGE SCALE GENOMIC DNA]</scope>
    <source>
        <strain evidence="9">157</strain>
        <tissue evidence="9">Leaf</tissue>
    </source>
</reference>
<dbReference type="Proteomes" id="UP000593572">
    <property type="component" value="Unassembled WGS sequence"/>
</dbReference>
<comment type="subcellular location">
    <subcellularLocation>
        <location evidence="1">Cytoplasm</location>
    </subcellularLocation>
</comment>
<dbReference type="EMBL" id="JABEZX010342302">
    <property type="protein sequence ID" value="MBA0576235.1"/>
    <property type="molecule type" value="Genomic_DNA"/>
</dbReference>
<dbReference type="AlphaFoldDB" id="A0A7J8NH03"/>
<evidence type="ECO:0000256" key="6">
    <source>
        <dbReference type="ARBA" id="ARBA00061382"/>
    </source>
</evidence>
<sequence>MAEQACCRSGEAKENGGDSQGITVCGMQFAYELQHPLFFDFNLDIARGSRCLLVGANGSAGKTTLLKILAGKHMVGGREVVRVLNRSAFHDTQLVCGGDLAYLGGSWSKTIGSAGEVPLQGDFSAEHMIFGVEGIDPVRRDKLIELLDIDLQWRMHKVSDGQRRRVQICMGLLHPFQVLLLDEVTVDLDVVARMDLLDFFKEECEQRGATVVYATHIFDGLETWATHLAYIQDGQLKRSEKLTEINELKSSENLLSVVEAWLRSETKCEKKKPSSSPAQVQKSSPFGTSPFMSSRHMAYYR</sequence>
<dbReference type="GO" id="GO:0005737">
    <property type="term" value="C:cytoplasm"/>
    <property type="evidence" value="ECO:0007669"/>
    <property type="project" value="UniProtKB-SubCell"/>
</dbReference>
<dbReference type="Gene3D" id="3.40.50.300">
    <property type="entry name" value="P-loop containing nucleotide triphosphate hydrolases"/>
    <property type="match status" value="1"/>
</dbReference>
<evidence type="ECO:0000256" key="7">
    <source>
        <dbReference type="SAM" id="MobiDB-lite"/>
    </source>
</evidence>
<keyword evidence="10" id="KW-1185">Reference proteome</keyword>
<dbReference type="InterPro" id="IPR003439">
    <property type="entry name" value="ABC_transporter-like_ATP-bd"/>
</dbReference>
<dbReference type="InterPro" id="IPR003593">
    <property type="entry name" value="AAA+_ATPase"/>
</dbReference>
<evidence type="ECO:0000256" key="1">
    <source>
        <dbReference type="ARBA" id="ARBA00004496"/>
    </source>
</evidence>
<keyword evidence="5" id="KW-0067">ATP-binding</keyword>
<feature type="domain" description="ABC transporter" evidence="8">
    <location>
        <begin position="22"/>
        <end position="258"/>
    </location>
</feature>
<evidence type="ECO:0000313" key="10">
    <source>
        <dbReference type="Proteomes" id="UP000593572"/>
    </source>
</evidence>
<feature type="compositionally biased region" description="Polar residues" evidence="7">
    <location>
        <begin position="274"/>
        <end position="292"/>
    </location>
</feature>
<dbReference type="GO" id="GO:0005524">
    <property type="term" value="F:ATP binding"/>
    <property type="evidence" value="ECO:0007669"/>
    <property type="project" value="UniProtKB-KW"/>
</dbReference>
<evidence type="ECO:0000256" key="3">
    <source>
        <dbReference type="ARBA" id="ARBA00022490"/>
    </source>
</evidence>
<evidence type="ECO:0000259" key="8">
    <source>
        <dbReference type="PROSITE" id="PS50893"/>
    </source>
</evidence>
<dbReference type="SUPFAM" id="SSF52540">
    <property type="entry name" value="P-loop containing nucleoside triphosphate hydrolases"/>
    <property type="match status" value="1"/>
</dbReference>
<dbReference type="FunFam" id="3.40.50.300:FF:004730">
    <property type="entry name" value="ABC transporter I family member 21"/>
    <property type="match status" value="1"/>
</dbReference>
<protein>
    <recommendedName>
        <fullName evidence="8">ABC transporter domain-containing protein</fullName>
    </recommendedName>
</protein>
<dbReference type="PROSITE" id="PS50893">
    <property type="entry name" value="ABC_TRANSPORTER_2"/>
    <property type="match status" value="1"/>
</dbReference>
<evidence type="ECO:0000256" key="2">
    <source>
        <dbReference type="ARBA" id="ARBA00022448"/>
    </source>
</evidence>
<name>A0A7J8NH03_9ROSI</name>
<dbReference type="Pfam" id="PF00005">
    <property type="entry name" value="ABC_tran"/>
    <property type="match status" value="1"/>
</dbReference>
<dbReference type="SMART" id="SM00382">
    <property type="entry name" value="AAA"/>
    <property type="match status" value="1"/>
</dbReference>
<dbReference type="PANTHER" id="PTHR43158">
    <property type="entry name" value="SKFA PEPTIDE EXPORT ATP-BINDING PROTEIN SKFE"/>
    <property type="match status" value="1"/>
</dbReference>
<keyword evidence="3" id="KW-0963">Cytoplasm</keyword>
<evidence type="ECO:0000313" key="9">
    <source>
        <dbReference type="EMBL" id="MBA0576235.1"/>
    </source>
</evidence>
<gene>
    <name evidence="9" type="ORF">Golob_027336</name>
</gene>
<accession>A0A7J8NH03</accession>
<comment type="caution">
    <text evidence="9">The sequence shown here is derived from an EMBL/GenBank/DDBJ whole genome shotgun (WGS) entry which is preliminary data.</text>
</comment>
<keyword evidence="2" id="KW-0813">Transport</keyword>
<organism evidence="9 10">
    <name type="scientific">Gossypium lobatum</name>
    <dbReference type="NCBI Taxonomy" id="34289"/>
    <lineage>
        <taxon>Eukaryota</taxon>
        <taxon>Viridiplantae</taxon>
        <taxon>Streptophyta</taxon>
        <taxon>Embryophyta</taxon>
        <taxon>Tracheophyta</taxon>
        <taxon>Spermatophyta</taxon>
        <taxon>Magnoliopsida</taxon>
        <taxon>eudicotyledons</taxon>
        <taxon>Gunneridae</taxon>
        <taxon>Pentapetalae</taxon>
        <taxon>rosids</taxon>
        <taxon>malvids</taxon>
        <taxon>Malvales</taxon>
        <taxon>Malvaceae</taxon>
        <taxon>Malvoideae</taxon>
        <taxon>Gossypium</taxon>
    </lineage>
</organism>
<evidence type="ECO:0000256" key="5">
    <source>
        <dbReference type="ARBA" id="ARBA00022840"/>
    </source>
</evidence>
<dbReference type="GO" id="GO:0016887">
    <property type="term" value="F:ATP hydrolysis activity"/>
    <property type="evidence" value="ECO:0007669"/>
    <property type="project" value="InterPro"/>
</dbReference>
<comment type="similarity">
    <text evidence="6">Belongs to the ABC transporter superfamily. ABCI family.</text>
</comment>
<dbReference type="PANTHER" id="PTHR43158:SF2">
    <property type="entry name" value="SKFA PEPTIDE EXPORT ATP-BINDING PROTEIN SKFE"/>
    <property type="match status" value="1"/>
</dbReference>
<keyword evidence="4" id="KW-0547">Nucleotide-binding</keyword>
<feature type="region of interest" description="Disordered" evidence="7">
    <location>
        <begin position="269"/>
        <end position="301"/>
    </location>
</feature>
<evidence type="ECO:0000256" key="4">
    <source>
        <dbReference type="ARBA" id="ARBA00022741"/>
    </source>
</evidence>
<proteinExistence type="inferred from homology"/>